<comment type="caution">
    <text evidence="8">The sequence shown here is derived from an EMBL/GenBank/DDBJ whole genome shotgun (WGS) entry which is preliminary data.</text>
</comment>
<evidence type="ECO:0000256" key="5">
    <source>
        <dbReference type="SAM" id="MobiDB-lite"/>
    </source>
</evidence>
<reference evidence="8" key="1">
    <citation type="submission" date="2023-08" db="EMBL/GenBank/DDBJ databases">
        <authorList>
            <person name="Audoor S."/>
            <person name="Bilcke G."/>
        </authorList>
    </citation>
    <scope>NUCLEOTIDE SEQUENCE</scope>
</reference>
<accession>A0AAD2CQP5</accession>
<evidence type="ECO:0000256" key="1">
    <source>
        <dbReference type="ARBA" id="ARBA00022723"/>
    </source>
</evidence>
<dbReference type="AlphaFoldDB" id="A0AAD2CQP5"/>
<dbReference type="Gene3D" id="3.30.40.10">
    <property type="entry name" value="Zinc/RING finger domain, C3HC4 (zinc finger)"/>
    <property type="match status" value="1"/>
</dbReference>
<dbReference type="PANTHER" id="PTHR14155:SF627">
    <property type="entry name" value="OS06G0192800 PROTEIN"/>
    <property type="match status" value="1"/>
</dbReference>
<feature type="compositionally biased region" description="Basic and acidic residues" evidence="5">
    <location>
        <begin position="126"/>
        <end position="135"/>
    </location>
</feature>
<protein>
    <recommendedName>
        <fullName evidence="7">RING-type domain-containing protein</fullName>
    </recommendedName>
</protein>
<feature type="compositionally biased region" description="Polar residues" evidence="5">
    <location>
        <begin position="115"/>
        <end position="125"/>
    </location>
</feature>
<dbReference type="GO" id="GO:0008270">
    <property type="term" value="F:zinc ion binding"/>
    <property type="evidence" value="ECO:0007669"/>
    <property type="project" value="UniProtKB-KW"/>
</dbReference>
<sequence>MVVPYLRRPSHRNNNQPIAIQTKSQYHLEPDHATTYKHVGRRTKGGGGGGYLYSSSASSNSNSSGGLSEETEAIIAWSFLGIFGFVILCMICVSIYGCCVGFYRGYTEDTHRPQQRQGNDRSSQQQERDANDIQDREVQQYFSSYRSEDATVDAILAKIDRKRLISSKLQYQYVLPDNKRNKTDDEDITEVSNDDDGGSVIAFNETKKPSAKSSSTSSFFLPVRNLFSARSSRINNKKRVCSICLDGFHPGHCLCISANASCNHVFHEQCMESWLMDHDHCPNCRCNIMK</sequence>
<keyword evidence="6" id="KW-0472">Membrane</keyword>
<dbReference type="PROSITE" id="PS50089">
    <property type="entry name" value="ZF_RING_2"/>
    <property type="match status" value="1"/>
</dbReference>
<dbReference type="Proteomes" id="UP001295423">
    <property type="component" value="Unassembled WGS sequence"/>
</dbReference>
<dbReference type="EMBL" id="CAKOGP040000802">
    <property type="protein sequence ID" value="CAJ1939530.1"/>
    <property type="molecule type" value="Genomic_DNA"/>
</dbReference>
<evidence type="ECO:0000259" key="7">
    <source>
        <dbReference type="PROSITE" id="PS50089"/>
    </source>
</evidence>
<evidence type="ECO:0000256" key="4">
    <source>
        <dbReference type="PROSITE-ProRule" id="PRU00175"/>
    </source>
</evidence>
<keyword evidence="6" id="KW-0812">Transmembrane</keyword>
<dbReference type="InterPro" id="IPR013083">
    <property type="entry name" value="Znf_RING/FYVE/PHD"/>
</dbReference>
<evidence type="ECO:0000313" key="9">
    <source>
        <dbReference type="Proteomes" id="UP001295423"/>
    </source>
</evidence>
<dbReference type="InterPro" id="IPR053238">
    <property type="entry name" value="RING-H2_zinc_finger"/>
</dbReference>
<dbReference type="Pfam" id="PF13639">
    <property type="entry name" value="zf-RING_2"/>
    <property type="match status" value="1"/>
</dbReference>
<keyword evidence="6" id="KW-1133">Transmembrane helix</keyword>
<evidence type="ECO:0000313" key="8">
    <source>
        <dbReference type="EMBL" id="CAJ1939530.1"/>
    </source>
</evidence>
<evidence type="ECO:0000256" key="2">
    <source>
        <dbReference type="ARBA" id="ARBA00022771"/>
    </source>
</evidence>
<feature type="region of interest" description="Disordered" evidence="5">
    <location>
        <begin position="109"/>
        <end position="135"/>
    </location>
</feature>
<dbReference type="InterPro" id="IPR001841">
    <property type="entry name" value="Znf_RING"/>
</dbReference>
<keyword evidence="3" id="KW-0862">Zinc</keyword>
<gene>
    <name evidence="8" type="ORF">CYCCA115_LOCUS6629</name>
</gene>
<name>A0AAD2CQP5_9STRA</name>
<organism evidence="8 9">
    <name type="scientific">Cylindrotheca closterium</name>
    <dbReference type="NCBI Taxonomy" id="2856"/>
    <lineage>
        <taxon>Eukaryota</taxon>
        <taxon>Sar</taxon>
        <taxon>Stramenopiles</taxon>
        <taxon>Ochrophyta</taxon>
        <taxon>Bacillariophyta</taxon>
        <taxon>Bacillariophyceae</taxon>
        <taxon>Bacillariophycidae</taxon>
        <taxon>Bacillariales</taxon>
        <taxon>Bacillariaceae</taxon>
        <taxon>Cylindrotheca</taxon>
    </lineage>
</organism>
<dbReference type="SUPFAM" id="SSF57850">
    <property type="entry name" value="RING/U-box"/>
    <property type="match status" value="1"/>
</dbReference>
<keyword evidence="1" id="KW-0479">Metal-binding</keyword>
<evidence type="ECO:0000256" key="3">
    <source>
        <dbReference type="ARBA" id="ARBA00022833"/>
    </source>
</evidence>
<feature type="domain" description="RING-type" evidence="7">
    <location>
        <begin position="241"/>
        <end position="285"/>
    </location>
</feature>
<dbReference type="PANTHER" id="PTHR14155">
    <property type="entry name" value="RING FINGER DOMAIN-CONTAINING"/>
    <property type="match status" value="1"/>
</dbReference>
<evidence type="ECO:0000256" key="6">
    <source>
        <dbReference type="SAM" id="Phobius"/>
    </source>
</evidence>
<proteinExistence type="predicted"/>
<keyword evidence="2 4" id="KW-0863">Zinc-finger</keyword>
<feature type="transmembrane region" description="Helical" evidence="6">
    <location>
        <begin position="74"/>
        <end position="103"/>
    </location>
</feature>
<keyword evidence="9" id="KW-1185">Reference proteome</keyword>